<evidence type="ECO:0000256" key="2">
    <source>
        <dbReference type="ARBA" id="ARBA00022448"/>
    </source>
</evidence>
<dbReference type="Pfam" id="PF00520">
    <property type="entry name" value="Ion_trans"/>
    <property type="match status" value="1"/>
</dbReference>
<evidence type="ECO:0000256" key="9">
    <source>
        <dbReference type="ARBA" id="ARBA00023065"/>
    </source>
</evidence>
<evidence type="ECO:0000256" key="7">
    <source>
        <dbReference type="ARBA" id="ARBA00022958"/>
    </source>
</evidence>
<dbReference type="Proteomes" id="UP001642464">
    <property type="component" value="Unassembled WGS sequence"/>
</dbReference>
<keyword evidence="8 13" id="KW-1133">Transmembrane helix</keyword>
<evidence type="ECO:0000256" key="4">
    <source>
        <dbReference type="ARBA" id="ARBA00022692"/>
    </source>
</evidence>
<evidence type="ECO:0000313" key="16">
    <source>
        <dbReference type="Proteomes" id="UP001642464"/>
    </source>
</evidence>
<dbReference type="PRINTS" id="PR00169">
    <property type="entry name" value="KCHANNEL"/>
</dbReference>
<dbReference type="SUPFAM" id="SSF81324">
    <property type="entry name" value="Voltage-gated potassium channels"/>
    <property type="match status" value="1"/>
</dbReference>
<keyword evidence="7" id="KW-0630">Potassium</keyword>
<evidence type="ECO:0000259" key="14">
    <source>
        <dbReference type="Pfam" id="PF00520"/>
    </source>
</evidence>
<dbReference type="PANTHER" id="PTHR11537">
    <property type="entry name" value="VOLTAGE-GATED POTASSIUM CHANNEL"/>
    <property type="match status" value="1"/>
</dbReference>
<evidence type="ECO:0000256" key="11">
    <source>
        <dbReference type="ARBA" id="ARBA00023303"/>
    </source>
</evidence>
<evidence type="ECO:0000256" key="8">
    <source>
        <dbReference type="ARBA" id="ARBA00022989"/>
    </source>
</evidence>
<dbReference type="InterPro" id="IPR027359">
    <property type="entry name" value="Volt_channel_dom_sf"/>
</dbReference>
<feature type="transmembrane region" description="Helical" evidence="13">
    <location>
        <begin position="205"/>
        <end position="226"/>
    </location>
</feature>
<feature type="domain" description="Ion transport" evidence="14">
    <location>
        <begin position="142"/>
        <end position="382"/>
    </location>
</feature>
<dbReference type="PANTHER" id="PTHR11537:SF254">
    <property type="entry name" value="POTASSIUM VOLTAGE-GATED CHANNEL PROTEIN SHAB"/>
    <property type="match status" value="1"/>
</dbReference>
<comment type="subcellular location">
    <subcellularLocation>
        <location evidence="1">Membrane</location>
        <topology evidence="1">Multi-pass membrane protein</topology>
    </subcellularLocation>
</comment>
<proteinExistence type="predicted"/>
<evidence type="ECO:0000256" key="13">
    <source>
        <dbReference type="SAM" id="Phobius"/>
    </source>
</evidence>
<keyword evidence="11 15" id="KW-0407">Ion channel</keyword>
<dbReference type="Gene3D" id="1.10.287.70">
    <property type="match status" value="1"/>
</dbReference>
<feature type="transmembrane region" description="Helical" evidence="13">
    <location>
        <begin position="170"/>
        <end position="193"/>
    </location>
</feature>
<name>A0ABP0J8U3_9DINO</name>
<comment type="caution">
    <text evidence="15">The sequence shown here is derived from an EMBL/GenBank/DDBJ whole genome shotgun (WGS) entry which is preliminary data.</text>
</comment>
<reference evidence="15 16" key="1">
    <citation type="submission" date="2024-02" db="EMBL/GenBank/DDBJ databases">
        <authorList>
            <person name="Chen Y."/>
            <person name="Shah S."/>
            <person name="Dougan E. K."/>
            <person name="Thang M."/>
            <person name="Chan C."/>
        </authorList>
    </citation>
    <scope>NUCLEOTIDE SEQUENCE [LARGE SCALE GENOMIC DNA]</scope>
</reference>
<keyword evidence="5" id="KW-0631">Potassium channel</keyword>
<evidence type="ECO:0000256" key="3">
    <source>
        <dbReference type="ARBA" id="ARBA00022538"/>
    </source>
</evidence>
<evidence type="ECO:0000256" key="5">
    <source>
        <dbReference type="ARBA" id="ARBA00022826"/>
    </source>
</evidence>
<keyword evidence="4 13" id="KW-0812">Transmembrane</keyword>
<dbReference type="InterPro" id="IPR028325">
    <property type="entry name" value="VG_K_chnl"/>
</dbReference>
<protein>
    <submittedName>
        <fullName evidence="15">Potassium voltage-gated channel subfamily B member 2 (Voltage-gated potassium channel subunit Kv2.2)</fullName>
    </submittedName>
</protein>
<feature type="transmembrane region" description="Helical" evidence="13">
    <location>
        <begin position="292"/>
        <end position="313"/>
    </location>
</feature>
<keyword evidence="3" id="KW-0633">Potassium transport</keyword>
<evidence type="ECO:0000256" key="1">
    <source>
        <dbReference type="ARBA" id="ARBA00004141"/>
    </source>
</evidence>
<feature type="compositionally biased region" description="Basic and acidic residues" evidence="12">
    <location>
        <begin position="420"/>
        <end position="430"/>
    </location>
</feature>
<feature type="region of interest" description="Disordered" evidence="12">
    <location>
        <begin position="528"/>
        <end position="548"/>
    </location>
</feature>
<organism evidence="15 16">
    <name type="scientific">Durusdinium trenchii</name>
    <dbReference type="NCBI Taxonomy" id="1381693"/>
    <lineage>
        <taxon>Eukaryota</taxon>
        <taxon>Sar</taxon>
        <taxon>Alveolata</taxon>
        <taxon>Dinophyceae</taxon>
        <taxon>Suessiales</taxon>
        <taxon>Symbiodiniaceae</taxon>
        <taxon>Durusdinium</taxon>
    </lineage>
</organism>
<keyword evidence="10 13" id="KW-0472">Membrane</keyword>
<gene>
    <name evidence="15" type="ORF">SCF082_LOCUS10831</name>
</gene>
<evidence type="ECO:0000256" key="6">
    <source>
        <dbReference type="ARBA" id="ARBA00022882"/>
    </source>
</evidence>
<feature type="region of interest" description="Disordered" evidence="12">
    <location>
        <begin position="396"/>
        <end position="431"/>
    </location>
</feature>
<accession>A0ABP0J8U3</accession>
<evidence type="ECO:0000256" key="10">
    <source>
        <dbReference type="ARBA" id="ARBA00023136"/>
    </source>
</evidence>
<dbReference type="Gene3D" id="1.20.120.350">
    <property type="entry name" value="Voltage-gated potassium channels. Chain C"/>
    <property type="match status" value="1"/>
</dbReference>
<evidence type="ECO:0000313" key="15">
    <source>
        <dbReference type="EMBL" id="CAK9010814.1"/>
    </source>
</evidence>
<feature type="transmembrane region" description="Helical" evidence="13">
    <location>
        <begin position="142"/>
        <end position="163"/>
    </location>
</feature>
<keyword evidence="6" id="KW-0851">Voltage-gated channel</keyword>
<dbReference type="EMBL" id="CAXAMM010006369">
    <property type="protein sequence ID" value="CAK9010814.1"/>
    <property type="molecule type" value="Genomic_DNA"/>
</dbReference>
<keyword evidence="9" id="KW-0406">Ion transport</keyword>
<evidence type="ECO:0000256" key="12">
    <source>
        <dbReference type="SAM" id="MobiDB-lite"/>
    </source>
</evidence>
<feature type="transmembrane region" description="Helical" evidence="13">
    <location>
        <begin position="358"/>
        <end position="380"/>
    </location>
</feature>
<dbReference type="InterPro" id="IPR005821">
    <property type="entry name" value="Ion_trans_dom"/>
</dbReference>
<keyword evidence="16" id="KW-1185">Reference proteome</keyword>
<dbReference type="GO" id="GO:0034220">
    <property type="term" value="P:monoatomic ion transmembrane transport"/>
    <property type="evidence" value="ECO:0007669"/>
    <property type="project" value="UniProtKB-KW"/>
</dbReference>
<keyword evidence="2" id="KW-0813">Transport</keyword>
<sequence>MRASAIAAAQASLRQSRSGMESAREVPRSARIKATPRMVRCFSGTDHEVHRERARGQLSSWLREENREWRGLGVSLSTFHDEEPNRGLYLPLPTRVEIADQAEEMPLEAEDSQPSMPVSIEDCRARVKVMLENPASGRGAAFIQYTMFIVIMAAVTCAICETIPDMEHELIFHLMEPVFTAVFTCEISMRWWISDSNWDFFSSPFSIIDLLATLPGYIDIVLPLLLSNADSKMAQAEKHKRIISMNSLRAIRLADLMRIVRLLRVLRVANTMRQWEMINVVLRSIYGSLQGILVLISFTTVGTILSSTVAYIFEMGDETKFTSIPASMWWAASTITAVGYGDLVPTTVGGKLTAVTTMFLGTIIMAVCIAVITNSFTIQYQRELYLARMRRLKQQAEDSGHASHEPMTPQRARLYNKNQKPRDALSREPSKQSAIAIAAPELDGDFDGAGGFELEAQNNDIASYVTELEEMTEALMLTFEAYLDQGESRNSPGSSKFKQSGLGRVALEMLRKNSANWFDQARNFSQELATWATDDTSPARNNVASGRS</sequence>